<comment type="subcellular location">
    <subcellularLocation>
        <location evidence="1">Membrane</location>
        <topology evidence="1">Multi-pass membrane protein</topology>
    </subcellularLocation>
</comment>
<proteinExistence type="inferred from homology"/>
<dbReference type="Pfam" id="PF20684">
    <property type="entry name" value="Fung_rhodopsin"/>
    <property type="match status" value="1"/>
</dbReference>
<dbReference type="PANTHER" id="PTHR33048">
    <property type="entry name" value="PTH11-LIKE INTEGRAL MEMBRANE PROTEIN (AFU_ORTHOLOGUE AFUA_5G11245)"/>
    <property type="match status" value="1"/>
</dbReference>
<dbReference type="Proteomes" id="UP000799772">
    <property type="component" value="Unassembled WGS sequence"/>
</dbReference>
<keyword evidence="10" id="KW-1185">Reference proteome</keyword>
<dbReference type="AlphaFoldDB" id="A0A9P4I6T6"/>
<dbReference type="InterPro" id="IPR049326">
    <property type="entry name" value="Rhodopsin_dom_fungi"/>
</dbReference>
<evidence type="ECO:0000256" key="1">
    <source>
        <dbReference type="ARBA" id="ARBA00004141"/>
    </source>
</evidence>
<evidence type="ECO:0000313" key="9">
    <source>
        <dbReference type="EMBL" id="KAF2093122.1"/>
    </source>
</evidence>
<dbReference type="EMBL" id="ML978139">
    <property type="protein sequence ID" value="KAF2093122.1"/>
    <property type="molecule type" value="Genomic_DNA"/>
</dbReference>
<feature type="domain" description="Rhodopsin" evidence="8">
    <location>
        <begin position="42"/>
        <end position="262"/>
    </location>
</feature>
<keyword evidence="3 7" id="KW-1133">Transmembrane helix</keyword>
<comment type="caution">
    <text evidence="9">The sequence shown here is derived from an EMBL/GenBank/DDBJ whole genome shotgun (WGS) entry which is preliminary data.</text>
</comment>
<dbReference type="InterPro" id="IPR052337">
    <property type="entry name" value="SAT4-like"/>
</dbReference>
<feature type="transmembrane region" description="Helical" evidence="7">
    <location>
        <begin position="101"/>
        <end position="128"/>
    </location>
</feature>
<evidence type="ECO:0000256" key="2">
    <source>
        <dbReference type="ARBA" id="ARBA00022692"/>
    </source>
</evidence>
<evidence type="ECO:0000256" key="4">
    <source>
        <dbReference type="ARBA" id="ARBA00023136"/>
    </source>
</evidence>
<comment type="similarity">
    <text evidence="5">Belongs to the SAT4 family.</text>
</comment>
<feature type="transmembrane region" description="Helical" evidence="7">
    <location>
        <begin position="148"/>
        <end position="171"/>
    </location>
</feature>
<protein>
    <submittedName>
        <fullName evidence="9">Integral membrane protein Pth11-like protein</fullName>
    </submittedName>
</protein>
<evidence type="ECO:0000259" key="8">
    <source>
        <dbReference type="Pfam" id="PF20684"/>
    </source>
</evidence>
<feature type="transmembrane region" description="Helical" evidence="7">
    <location>
        <begin position="260"/>
        <end position="281"/>
    </location>
</feature>
<accession>A0A9P4I6T6</accession>
<evidence type="ECO:0000256" key="7">
    <source>
        <dbReference type="SAM" id="Phobius"/>
    </source>
</evidence>
<feature type="transmembrane region" description="Helical" evidence="7">
    <location>
        <begin position="226"/>
        <end position="248"/>
    </location>
</feature>
<evidence type="ECO:0000256" key="5">
    <source>
        <dbReference type="ARBA" id="ARBA00038359"/>
    </source>
</evidence>
<keyword evidence="2 7" id="KW-0812">Transmembrane</keyword>
<name>A0A9P4I6T6_9PEZI</name>
<feature type="compositionally biased region" description="Polar residues" evidence="6">
    <location>
        <begin position="364"/>
        <end position="374"/>
    </location>
</feature>
<feature type="transmembrane region" description="Helical" evidence="7">
    <location>
        <begin position="60"/>
        <end position="81"/>
    </location>
</feature>
<evidence type="ECO:0000256" key="6">
    <source>
        <dbReference type="SAM" id="MobiDB-lite"/>
    </source>
</evidence>
<evidence type="ECO:0000256" key="3">
    <source>
        <dbReference type="ARBA" id="ARBA00022989"/>
    </source>
</evidence>
<dbReference type="PANTHER" id="PTHR33048:SF19">
    <property type="entry name" value="MEMBRANE PROTEIN PTH11-LIKE, PUTATIVE (AFU_ORTHOLOGUE AFUA_1G14080)-RELATED"/>
    <property type="match status" value="1"/>
</dbReference>
<gene>
    <name evidence="9" type="ORF">NA57DRAFT_21694</name>
</gene>
<keyword evidence="4 7" id="KW-0472">Membrane</keyword>
<feature type="transmembrane region" description="Helical" evidence="7">
    <location>
        <begin position="191"/>
        <end position="214"/>
    </location>
</feature>
<feature type="transmembrane region" description="Helical" evidence="7">
    <location>
        <begin position="27"/>
        <end position="48"/>
    </location>
</feature>
<feature type="region of interest" description="Disordered" evidence="6">
    <location>
        <begin position="338"/>
        <end position="374"/>
    </location>
</feature>
<reference evidence="9" key="1">
    <citation type="journal article" date="2020" name="Stud. Mycol.">
        <title>101 Dothideomycetes genomes: a test case for predicting lifestyles and emergence of pathogens.</title>
        <authorList>
            <person name="Haridas S."/>
            <person name="Albert R."/>
            <person name="Binder M."/>
            <person name="Bloem J."/>
            <person name="Labutti K."/>
            <person name="Salamov A."/>
            <person name="Andreopoulos B."/>
            <person name="Baker S."/>
            <person name="Barry K."/>
            <person name="Bills G."/>
            <person name="Bluhm B."/>
            <person name="Cannon C."/>
            <person name="Castanera R."/>
            <person name="Culley D."/>
            <person name="Daum C."/>
            <person name="Ezra D."/>
            <person name="Gonzalez J."/>
            <person name="Henrissat B."/>
            <person name="Kuo A."/>
            <person name="Liang C."/>
            <person name="Lipzen A."/>
            <person name="Lutzoni F."/>
            <person name="Magnuson J."/>
            <person name="Mondo S."/>
            <person name="Nolan M."/>
            <person name="Ohm R."/>
            <person name="Pangilinan J."/>
            <person name="Park H.-J."/>
            <person name="Ramirez L."/>
            <person name="Alfaro M."/>
            <person name="Sun H."/>
            <person name="Tritt A."/>
            <person name="Yoshinaga Y."/>
            <person name="Zwiers L.-H."/>
            <person name="Turgeon B."/>
            <person name="Goodwin S."/>
            <person name="Spatafora J."/>
            <person name="Crous P."/>
            <person name="Grigoriev I."/>
        </authorList>
    </citation>
    <scope>NUCLEOTIDE SEQUENCE</scope>
    <source>
        <strain evidence="9">CBS 133067</strain>
    </source>
</reference>
<evidence type="ECO:0000313" key="10">
    <source>
        <dbReference type="Proteomes" id="UP000799772"/>
    </source>
</evidence>
<feature type="non-terminal residue" evidence="9">
    <location>
        <position position="374"/>
    </location>
</feature>
<dbReference type="GO" id="GO:0016020">
    <property type="term" value="C:membrane"/>
    <property type="evidence" value="ECO:0007669"/>
    <property type="project" value="UniProtKB-SubCell"/>
</dbReference>
<sequence length="374" mass="42311">MLLPRGIYSDIPPAARTKDEDIPTLLYSWWCSMFALVIILVRLGGRLVRNDMLFREDKIMAFSILPLLARMALIHVVLIWGTNNALVSSTASATELHNRSIGSRLVLGARIFYAMYIWIAKFTVLEFLKRLTESRFWKKSFERGMRFIKYYLVLTFCAVLIATIAECHPITHYWQVVPDPGPQCRQAFAQLITMGVADMTTDLLIVGFPIPVILASAMPVKRKVNLTLLFSLSVLLIVITAYRVPAVIAHKGRQQYRTVWASSEILAAAAVSNAVVLGSFVRDRGLKKAKKYKFGSITDSMDKSSTRRPTIANRHWGSDEDLVADMGYRLDPELQCHRVSEPRPAGPVNPLPNSMHKREDSDMTPINTRDWQFP</sequence>
<organism evidence="9 10">
    <name type="scientific">Rhizodiscina lignyota</name>
    <dbReference type="NCBI Taxonomy" id="1504668"/>
    <lineage>
        <taxon>Eukaryota</taxon>
        <taxon>Fungi</taxon>
        <taxon>Dikarya</taxon>
        <taxon>Ascomycota</taxon>
        <taxon>Pezizomycotina</taxon>
        <taxon>Dothideomycetes</taxon>
        <taxon>Pleosporomycetidae</taxon>
        <taxon>Aulographales</taxon>
        <taxon>Rhizodiscinaceae</taxon>
        <taxon>Rhizodiscina</taxon>
    </lineage>
</organism>
<dbReference type="OrthoDB" id="5398233at2759"/>